<dbReference type="Pfam" id="PF00480">
    <property type="entry name" value="ROK"/>
    <property type="match status" value="1"/>
</dbReference>
<feature type="region of interest" description="Disordered" evidence="2">
    <location>
        <begin position="1"/>
        <end position="41"/>
    </location>
</feature>
<comment type="similarity">
    <text evidence="1">Belongs to the ROK (NagC/XylR) family.</text>
</comment>
<protein>
    <submittedName>
        <fullName evidence="4">ROK family transcriptional regulator</fullName>
    </submittedName>
</protein>
<dbReference type="RefSeq" id="WP_407987596.1">
    <property type="nucleotide sequence ID" value="NZ_AP035881.2"/>
</dbReference>
<dbReference type="SUPFAM" id="SSF53067">
    <property type="entry name" value="Actin-like ATPase domain"/>
    <property type="match status" value="1"/>
</dbReference>
<dbReference type="Pfam" id="PF12802">
    <property type="entry name" value="MarR_2"/>
    <property type="match status" value="1"/>
</dbReference>
<evidence type="ECO:0000259" key="3">
    <source>
        <dbReference type="Pfam" id="PF12802"/>
    </source>
</evidence>
<evidence type="ECO:0000256" key="1">
    <source>
        <dbReference type="ARBA" id="ARBA00006479"/>
    </source>
</evidence>
<dbReference type="InterPro" id="IPR036390">
    <property type="entry name" value="WH_DNA-bd_sf"/>
</dbReference>
<dbReference type="InterPro" id="IPR043129">
    <property type="entry name" value="ATPase_NBD"/>
</dbReference>
<name>A0AB33JQV6_9ACTN</name>
<evidence type="ECO:0000313" key="4">
    <source>
        <dbReference type="EMBL" id="BFP45047.1"/>
    </source>
</evidence>
<accession>A0AB33JQV6</accession>
<dbReference type="InterPro" id="IPR036388">
    <property type="entry name" value="WH-like_DNA-bd_sf"/>
</dbReference>
<dbReference type="InterPro" id="IPR000600">
    <property type="entry name" value="ROK"/>
</dbReference>
<feature type="domain" description="HTH marR-type" evidence="3">
    <location>
        <begin position="48"/>
        <end position="102"/>
    </location>
</feature>
<gene>
    <name evidence="4" type="ORF">KCMC57_14150</name>
</gene>
<evidence type="ECO:0000256" key="2">
    <source>
        <dbReference type="SAM" id="MobiDB-lite"/>
    </source>
</evidence>
<dbReference type="PANTHER" id="PTHR18964:SF149">
    <property type="entry name" value="BIFUNCTIONAL UDP-N-ACETYLGLUCOSAMINE 2-EPIMERASE_N-ACETYLMANNOSAMINE KINASE"/>
    <property type="match status" value="1"/>
</dbReference>
<dbReference type="InterPro" id="IPR000835">
    <property type="entry name" value="HTH_MarR-typ"/>
</dbReference>
<organism evidence="4">
    <name type="scientific">Kitasatospora sp. CMC57</name>
    <dbReference type="NCBI Taxonomy" id="3231513"/>
    <lineage>
        <taxon>Bacteria</taxon>
        <taxon>Bacillati</taxon>
        <taxon>Actinomycetota</taxon>
        <taxon>Actinomycetes</taxon>
        <taxon>Kitasatosporales</taxon>
        <taxon>Streptomycetaceae</taxon>
        <taxon>Kitasatospora</taxon>
    </lineage>
</organism>
<reference evidence="4" key="1">
    <citation type="submission" date="2024-07" db="EMBL/GenBank/DDBJ databases">
        <title>Complete genome sequences of cellulolytic bacteria, Kitasatospora sp. CMC57 and Streptomyces sp. CMC78, isolated from Japanese agricultural soil.</title>
        <authorList>
            <person name="Hashimoto T."/>
            <person name="Ito M."/>
            <person name="Iwamoto M."/>
            <person name="Fukahori D."/>
            <person name="Shoda T."/>
            <person name="Sakoda M."/>
            <person name="Morohoshi T."/>
            <person name="Mitsuboshi M."/>
            <person name="Nishizawa T."/>
        </authorList>
    </citation>
    <scope>NUCLEOTIDE SEQUENCE</scope>
    <source>
        <strain evidence="4">CMC57</strain>
    </source>
</reference>
<dbReference type="EMBL" id="AP035881">
    <property type="protein sequence ID" value="BFP45047.1"/>
    <property type="molecule type" value="Genomic_DNA"/>
</dbReference>
<dbReference type="PANTHER" id="PTHR18964">
    <property type="entry name" value="ROK (REPRESSOR, ORF, KINASE) FAMILY"/>
    <property type="match status" value="1"/>
</dbReference>
<dbReference type="Gene3D" id="3.30.420.40">
    <property type="match status" value="2"/>
</dbReference>
<dbReference type="Gene3D" id="1.10.10.10">
    <property type="entry name" value="Winged helix-like DNA-binding domain superfamily/Winged helix DNA-binding domain"/>
    <property type="match status" value="1"/>
</dbReference>
<dbReference type="SUPFAM" id="SSF46785">
    <property type="entry name" value="Winged helix' DNA-binding domain"/>
    <property type="match status" value="1"/>
</dbReference>
<dbReference type="GO" id="GO:0003700">
    <property type="term" value="F:DNA-binding transcription factor activity"/>
    <property type="evidence" value="ECO:0007669"/>
    <property type="project" value="InterPro"/>
</dbReference>
<proteinExistence type="inferred from homology"/>
<sequence>MSDSVSTTAPAGAGFRTPRRMSVQPRARRSRPLRTKAQTQDNRVHNRSLVLATLYHEGAMSRADLARKSGLTAPTVSALVADLEADGLVADVGRRPEGDRRRGKPSTLVEIRDDAVNLVALDLSHGEFFEGAVTNLRGRVVERARIAIGGAVGAAAADLVFHLVTDLLDRAPCRVLGIGVGSPGIVDDEGVILDAAHLEWHGLPMARQLTDRFGIPAHVGNDVNVAALAVLHFRRTEAQNLMLIATEHGVGAGLIVGGELVEGEQFAAGEIGHVTVDVGGELCVCGRRGCLDPMIDAVHLRARLAASAESDHGAILAGAGQALGTVLAPIACALNLNEIVLTGPADLIEGPLLDAAVETVRARTLSPIGASLTIRSLAGDGDLTLLGGVCLVLDAELGVL</sequence>
<dbReference type="AlphaFoldDB" id="A0AB33JQV6"/>